<evidence type="ECO:0000313" key="1">
    <source>
        <dbReference type="EMBL" id="VFU52814.1"/>
    </source>
</evidence>
<accession>A0A6N2MF40</accession>
<organism evidence="1">
    <name type="scientific">Salix viminalis</name>
    <name type="common">Common osier</name>
    <name type="synonym">Basket willow</name>
    <dbReference type="NCBI Taxonomy" id="40686"/>
    <lineage>
        <taxon>Eukaryota</taxon>
        <taxon>Viridiplantae</taxon>
        <taxon>Streptophyta</taxon>
        <taxon>Embryophyta</taxon>
        <taxon>Tracheophyta</taxon>
        <taxon>Spermatophyta</taxon>
        <taxon>Magnoliopsida</taxon>
        <taxon>eudicotyledons</taxon>
        <taxon>Gunneridae</taxon>
        <taxon>Pentapetalae</taxon>
        <taxon>rosids</taxon>
        <taxon>fabids</taxon>
        <taxon>Malpighiales</taxon>
        <taxon>Salicaceae</taxon>
        <taxon>Saliceae</taxon>
        <taxon>Salix</taxon>
    </lineage>
</organism>
<proteinExistence type="predicted"/>
<protein>
    <submittedName>
        <fullName evidence="1">Uncharacterized protein</fullName>
    </submittedName>
</protein>
<dbReference type="EMBL" id="CAADRP010001807">
    <property type="protein sequence ID" value="VFU52814.1"/>
    <property type="molecule type" value="Genomic_DNA"/>
</dbReference>
<sequence length="119" mass="13823">MPVERSRTQKCFLHITISKRQDHPREDLIEYLIDGYFRMGEASQFDRGHTMLDQLENASLLEVTLDLKICQVKAEDLNLDGRVRVYGQLTRIPLTIPHSLKKIQVDPESLRNSFEEPVS</sequence>
<dbReference type="AlphaFoldDB" id="A0A6N2MF40"/>
<reference evidence="1" key="1">
    <citation type="submission" date="2019-03" db="EMBL/GenBank/DDBJ databases">
        <authorList>
            <person name="Mank J."/>
            <person name="Almeida P."/>
        </authorList>
    </citation>
    <scope>NUCLEOTIDE SEQUENCE</scope>
    <source>
        <strain evidence="1">78183</strain>
    </source>
</reference>
<gene>
    <name evidence="1" type="ORF">SVIM_LOCUS364685</name>
</gene>
<name>A0A6N2MF40_SALVM</name>